<dbReference type="InterPro" id="IPR021731">
    <property type="entry name" value="AMIN_dom"/>
</dbReference>
<feature type="region of interest" description="Disordered" evidence="3">
    <location>
        <begin position="169"/>
        <end position="188"/>
    </location>
</feature>
<dbReference type="InterPro" id="IPR005644">
    <property type="entry name" value="NolW-like"/>
</dbReference>
<proteinExistence type="inferred from homology"/>
<dbReference type="PANTHER" id="PTHR30332">
    <property type="entry name" value="PROBABLE GENERAL SECRETION PATHWAY PROTEIN D"/>
    <property type="match status" value="1"/>
</dbReference>
<evidence type="ECO:0000256" key="1">
    <source>
        <dbReference type="RuleBase" id="RU004003"/>
    </source>
</evidence>
<comment type="subcellular location">
    <subcellularLocation>
        <location evidence="2">Cell outer membrane</location>
    </subcellularLocation>
</comment>
<dbReference type="InterPro" id="IPR004846">
    <property type="entry name" value="T2SS/T3SS_dom"/>
</dbReference>
<keyword evidence="8" id="KW-1185">Reference proteome</keyword>
<comment type="similarity">
    <text evidence="1">Belongs to the bacterial secretin family.</text>
</comment>
<evidence type="ECO:0000259" key="4">
    <source>
        <dbReference type="Pfam" id="PF00263"/>
    </source>
</evidence>
<feature type="region of interest" description="Disordered" evidence="3">
    <location>
        <begin position="125"/>
        <end position="163"/>
    </location>
</feature>
<evidence type="ECO:0000256" key="3">
    <source>
        <dbReference type="SAM" id="MobiDB-lite"/>
    </source>
</evidence>
<accession>A0ABR8E7G0</accession>
<dbReference type="Pfam" id="PF00263">
    <property type="entry name" value="Secretin"/>
    <property type="match status" value="1"/>
</dbReference>
<evidence type="ECO:0000256" key="2">
    <source>
        <dbReference type="RuleBase" id="RU004004"/>
    </source>
</evidence>
<dbReference type="Pfam" id="PF03958">
    <property type="entry name" value="Secretin_N"/>
    <property type="match status" value="1"/>
</dbReference>
<evidence type="ECO:0000313" key="8">
    <source>
        <dbReference type="Proteomes" id="UP000641954"/>
    </source>
</evidence>
<dbReference type="Proteomes" id="UP000641954">
    <property type="component" value="Unassembled WGS sequence"/>
</dbReference>
<dbReference type="PANTHER" id="PTHR30332:SF17">
    <property type="entry name" value="TYPE IV PILIATION SYSTEM PROTEIN DR_0774-RELATED"/>
    <property type="match status" value="1"/>
</dbReference>
<feature type="domain" description="AMIN" evidence="6">
    <location>
        <begin position="24"/>
        <end position="111"/>
    </location>
</feature>
<sequence>MGVSLGAIALVQPAWAQATAITNVEVIASGGGIQLVLQTSGGEAPQVFTINRGNDVVADLVNTTLNLKEGGSFRQNNPAPGIASIVVTPLDSNSVRVIVSGNGSAPNVDIAERSPNRITINYGTGIAGAPVNPPPPGNNPPPMAQEQPRPISQQPQQPQSEPEVLVPNPEITINGVPVPSTGTSQAPPFLPRAVAPPVGDIAVSNTDSSPNLISLGTNEVVKDLVFKDTPVREALSLVARLAGLNVAYAEGGNTTSAEEAGELTINLDIENESLENVFNYILQLSGLQANRVGNTVFVGMNLPNSALDIVVRTFRLNQVPASQASGFLVSLGAESAITQTRQVTEVSAIPIPGTQDSVQNVQTTERTVVDTLRIDPKDSTPILRGLQVSVDSRTNTLTLVGPRDLVEIATSQLITLDVRKRQVAVNIKIIDVNLSNTDNFNSSFSFGINDSFFVSDGGSAAINFGGVNPPGATTTAEGTLVPSVIRSPLRTIPDITPQELEPFFDSTGQLRIPLTAPGQEGGAFLRPIAPLGNDVNSALQPGISGYTSFSIDPGDTTLGSLELGEAFFGLPTLFQYPTKFLGLLRASVVSGNAKILTDPTLTVQEGETANVKLTQEVYGGFEEVDQDIKPIIKDAGITVGISVERIDDNGFVTMNLSPTVSGIAGNFDTEQFGNIVLIQQRTLSSGRIRLRDGQTLILSGIIQEQERTNATKLPILGDLPIVGALFRNSSTTSQRAEVIVLVTPQILDDSDRSGYGYGYVPGQDAQEMINRSR</sequence>
<comment type="caution">
    <text evidence="7">The sequence shown here is derived from an EMBL/GenBank/DDBJ whole genome shotgun (WGS) entry which is preliminary data.</text>
</comment>
<evidence type="ECO:0000259" key="5">
    <source>
        <dbReference type="Pfam" id="PF03958"/>
    </source>
</evidence>
<feature type="domain" description="NolW-like" evidence="5">
    <location>
        <begin position="311"/>
        <end position="422"/>
    </location>
</feature>
<reference evidence="7 8" key="1">
    <citation type="journal article" date="2020" name="ISME J.">
        <title>Comparative genomics reveals insights into cyanobacterial evolution and habitat adaptation.</title>
        <authorList>
            <person name="Chen M.Y."/>
            <person name="Teng W.K."/>
            <person name="Zhao L."/>
            <person name="Hu C.X."/>
            <person name="Zhou Y.K."/>
            <person name="Han B.P."/>
            <person name="Song L.R."/>
            <person name="Shu W.S."/>
        </authorList>
    </citation>
    <scope>NUCLEOTIDE SEQUENCE [LARGE SCALE GENOMIC DNA]</scope>
    <source>
        <strain evidence="7 8">FACHB-1370</strain>
    </source>
</reference>
<dbReference type="InterPro" id="IPR050810">
    <property type="entry name" value="Bact_Secretion_Sys_Channel"/>
</dbReference>
<feature type="domain" description="Type II/III secretion system secretin-like" evidence="4">
    <location>
        <begin position="590"/>
        <end position="747"/>
    </location>
</feature>
<dbReference type="Gene3D" id="2.60.40.3500">
    <property type="match status" value="1"/>
</dbReference>
<evidence type="ECO:0000259" key="6">
    <source>
        <dbReference type="Pfam" id="PF11741"/>
    </source>
</evidence>
<dbReference type="EMBL" id="JACJSK010000003">
    <property type="protein sequence ID" value="MBD2542764.1"/>
    <property type="molecule type" value="Genomic_DNA"/>
</dbReference>
<keyword evidence="2" id="KW-0813">Transport</keyword>
<protein>
    <submittedName>
        <fullName evidence="7">AMIN domain-containing protein</fullName>
    </submittedName>
</protein>
<gene>
    <name evidence="7" type="ORF">H6G72_02595</name>
</gene>
<evidence type="ECO:0000313" key="7">
    <source>
        <dbReference type="EMBL" id="MBD2542764.1"/>
    </source>
</evidence>
<feature type="compositionally biased region" description="Low complexity" evidence="3">
    <location>
        <begin position="145"/>
        <end position="163"/>
    </location>
</feature>
<dbReference type="Pfam" id="PF11741">
    <property type="entry name" value="AMIN"/>
    <property type="match status" value="1"/>
</dbReference>
<organism evidence="7 8">
    <name type="scientific">Planktothricoides raciborskii FACHB-1370</name>
    <dbReference type="NCBI Taxonomy" id="2949576"/>
    <lineage>
        <taxon>Bacteria</taxon>
        <taxon>Bacillati</taxon>
        <taxon>Cyanobacteriota</taxon>
        <taxon>Cyanophyceae</taxon>
        <taxon>Oscillatoriophycideae</taxon>
        <taxon>Oscillatoriales</taxon>
        <taxon>Oscillatoriaceae</taxon>
        <taxon>Planktothricoides</taxon>
    </lineage>
</organism>
<feature type="compositionally biased region" description="Pro residues" evidence="3">
    <location>
        <begin position="131"/>
        <end position="143"/>
    </location>
</feature>
<name>A0ABR8E7G0_9CYAN</name>